<gene>
    <name evidence="2" type="ORF">FRACA_1480005</name>
</gene>
<evidence type="ECO:0000313" key="3">
    <source>
        <dbReference type="Proteomes" id="UP000234331"/>
    </source>
</evidence>
<evidence type="ECO:0000256" key="1">
    <source>
        <dbReference type="SAM" id="SignalP"/>
    </source>
</evidence>
<dbReference type="AlphaFoldDB" id="A0A2I2KLQ8"/>
<protein>
    <recommendedName>
        <fullName evidence="4">Lipoprotein</fullName>
    </recommendedName>
</protein>
<reference evidence="2 3" key="1">
    <citation type="submission" date="2017-06" db="EMBL/GenBank/DDBJ databases">
        <authorList>
            <person name="Kim H.J."/>
            <person name="Triplett B.A."/>
        </authorList>
    </citation>
    <scope>NUCLEOTIDE SEQUENCE [LARGE SCALE GENOMIC DNA]</scope>
    <source>
        <strain evidence="2">FRACA_ARgP5</strain>
    </source>
</reference>
<evidence type="ECO:0000313" key="2">
    <source>
        <dbReference type="EMBL" id="SNQ46597.1"/>
    </source>
</evidence>
<name>A0A2I2KLQ8_9ACTN</name>
<feature type="chain" id="PRO_5014694184" description="Lipoprotein" evidence="1">
    <location>
        <begin position="29"/>
        <end position="247"/>
    </location>
</feature>
<dbReference type="InterPro" id="IPR047676">
    <property type="entry name" value="FxLYD_dom"/>
</dbReference>
<dbReference type="NCBIfam" id="NF038353">
    <property type="entry name" value="FxLYD_dom"/>
    <property type="match status" value="1"/>
</dbReference>
<accession>A0A2I2KLQ8</accession>
<sequence>MRRVWIMPVVGVALAALIGGCGSGSGGAASLPPGQAEGGAGSTVAASSGKLVSGETGFGVSRSDASMGLPDYVWAATMVTNGTPMVTPLTASFAVYDPAGSVIGQSSTSAPIMRTGTRMVVGTQVEVPAGAQIGRVVATVSPLENPAEKDTHPNSTFAAVGVHFQGSVAGGSARVLGEVVSHYQQPVHQVYVSIACFNAAGAIIGGGEHYVDAIGPGQTVGFASDGLIVSGEPARCEAFPTLSGASG</sequence>
<organism evidence="2 3">
    <name type="scientific">Frankia canadensis</name>
    <dbReference type="NCBI Taxonomy" id="1836972"/>
    <lineage>
        <taxon>Bacteria</taxon>
        <taxon>Bacillati</taxon>
        <taxon>Actinomycetota</taxon>
        <taxon>Actinomycetes</taxon>
        <taxon>Frankiales</taxon>
        <taxon>Frankiaceae</taxon>
        <taxon>Frankia</taxon>
    </lineage>
</organism>
<dbReference type="Proteomes" id="UP000234331">
    <property type="component" value="Unassembled WGS sequence"/>
</dbReference>
<dbReference type="EMBL" id="FZMO01000055">
    <property type="protein sequence ID" value="SNQ46597.1"/>
    <property type="molecule type" value="Genomic_DNA"/>
</dbReference>
<proteinExistence type="predicted"/>
<evidence type="ECO:0008006" key="4">
    <source>
        <dbReference type="Google" id="ProtNLM"/>
    </source>
</evidence>
<keyword evidence="3" id="KW-1185">Reference proteome</keyword>
<dbReference type="PROSITE" id="PS51257">
    <property type="entry name" value="PROKAR_LIPOPROTEIN"/>
    <property type="match status" value="1"/>
</dbReference>
<keyword evidence="1" id="KW-0732">Signal</keyword>
<feature type="signal peptide" evidence="1">
    <location>
        <begin position="1"/>
        <end position="28"/>
    </location>
</feature>